<feature type="domain" description="CFEM" evidence="12">
    <location>
        <begin position="3"/>
        <end position="116"/>
    </location>
</feature>
<feature type="compositionally biased region" description="Polar residues" evidence="10">
    <location>
        <begin position="173"/>
        <end position="204"/>
    </location>
</feature>
<evidence type="ECO:0000256" key="4">
    <source>
        <dbReference type="ARBA" id="ARBA00022525"/>
    </source>
</evidence>
<evidence type="ECO:0000259" key="12">
    <source>
        <dbReference type="PROSITE" id="PS52012"/>
    </source>
</evidence>
<evidence type="ECO:0000256" key="5">
    <source>
        <dbReference type="ARBA" id="ARBA00022622"/>
    </source>
</evidence>
<feature type="signal peptide" evidence="11">
    <location>
        <begin position="1"/>
        <end position="22"/>
    </location>
</feature>
<dbReference type="GO" id="GO:0046872">
    <property type="term" value="F:metal ion binding"/>
    <property type="evidence" value="ECO:0007669"/>
    <property type="project" value="UniProtKB-UniRule"/>
</dbReference>
<gene>
    <name evidence="13" type="ORF">PAC_11047</name>
</gene>
<evidence type="ECO:0000256" key="2">
    <source>
        <dbReference type="ARBA" id="ARBA00004613"/>
    </source>
</evidence>
<keyword evidence="6 11" id="KW-0732">Signal</keyword>
<organism evidence="13 14">
    <name type="scientific">Phialocephala subalpina</name>
    <dbReference type="NCBI Taxonomy" id="576137"/>
    <lineage>
        <taxon>Eukaryota</taxon>
        <taxon>Fungi</taxon>
        <taxon>Dikarya</taxon>
        <taxon>Ascomycota</taxon>
        <taxon>Pezizomycotina</taxon>
        <taxon>Leotiomycetes</taxon>
        <taxon>Helotiales</taxon>
        <taxon>Mollisiaceae</taxon>
        <taxon>Phialocephala</taxon>
        <taxon>Phialocephala fortinii species complex</taxon>
    </lineage>
</organism>
<evidence type="ECO:0000256" key="8">
    <source>
        <dbReference type="ARBA" id="ARBA00023288"/>
    </source>
</evidence>
<keyword evidence="9" id="KW-0349">Heme</keyword>
<keyword evidence="5" id="KW-0472">Membrane</keyword>
<feature type="binding site" description="axial binding residue" evidence="9">
    <location>
        <position position="48"/>
    </location>
    <ligand>
        <name>heme</name>
        <dbReference type="ChEBI" id="CHEBI:30413"/>
    </ligand>
    <ligandPart>
        <name>Fe</name>
        <dbReference type="ChEBI" id="CHEBI:18248"/>
    </ligandPart>
</feature>
<keyword evidence="4" id="KW-0964">Secreted</keyword>
<evidence type="ECO:0000256" key="3">
    <source>
        <dbReference type="ARBA" id="ARBA00010031"/>
    </source>
</evidence>
<dbReference type="GO" id="GO:0098552">
    <property type="term" value="C:side of membrane"/>
    <property type="evidence" value="ECO:0007669"/>
    <property type="project" value="UniProtKB-KW"/>
</dbReference>
<proteinExistence type="inferred from homology"/>
<dbReference type="Proteomes" id="UP000184330">
    <property type="component" value="Unassembled WGS sequence"/>
</dbReference>
<feature type="chain" id="PRO_5012453874" description="CFEM domain-containing protein" evidence="11">
    <location>
        <begin position="23"/>
        <end position="283"/>
    </location>
</feature>
<dbReference type="OrthoDB" id="3558019at2759"/>
<feature type="region of interest" description="Disordered" evidence="10">
    <location>
        <begin position="161"/>
        <end position="259"/>
    </location>
</feature>
<protein>
    <recommendedName>
        <fullName evidence="12">CFEM domain-containing protein</fullName>
    </recommendedName>
</protein>
<evidence type="ECO:0000256" key="7">
    <source>
        <dbReference type="ARBA" id="ARBA00023157"/>
    </source>
</evidence>
<evidence type="ECO:0000256" key="6">
    <source>
        <dbReference type="ARBA" id="ARBA00022729"/>
    </source>
</evidence>
<feature type="disulfide bond" evidence="9">
    <location>
        <begin position="44"/>
        <end position="51"/>
    </location>
</feature>
<evidence type="ECO:0000313" key="14">
    <source>
        <dbReference type="Proteomes" id="UP000184330"/>
    </source>
</evidence>
<accession>A0A1L7X813</accession>
<keyword evidence="8" id="KW-0449">Lipoprotein</keyword>
<dbReference type="Pfam" id="PF05730">
    <property type="entry name" value="CFEM"/>
    <property type="match status" value="1"/>
</dbReference>
<comment type="caution">
    <text evidence="9">Lacks conserved residue(s) required for the propagation of feature annotation.</text>
</comment>
<evidence type="ECO:0000256" key="11">
    <source>
        <dbReference type="SAM" id="SignalP"/>
    </source>
</evidence>
<dbReference type="PROSITE" id="PS52012">
    <property type="entry name" value="CFEM"/>
    <property type="match status" value="1"/>
</dbReference>
<keyword evidence="5" id="KW-0325">Glycoprotein</keyword>
<keyword evidence="7 9" id="KW-1015">Disulfide bond</keyword>
<keyword evidence="9" id="KW-0479">Metal-binding</keyword>
<comment type="subcellular location">
    <subcellularLocation>
        <location evidence="1">Membrane</location>
        <topology evidence="1">Lipid-anchor</topology>
        <topology evidence="1">GPI-anchor</topology>
    </subcellularLocation>
    <subcellularLocation>
        <location evidence="2">Secreted</location>
    </subcellularLocation>
</comment>
<evidence type="ECO:0000313" key="13">
    <source>
        <dbReference type="EMBL" id="CZR61151.1"/>
    </source>
</evidence>
<reference evidence="13 14" key="1">
    <citation type="submission" date="2016-03" db="EMBL/GenBank/DDBJ databases">
        <authorList>
            <person name="Ploux O."/>
        </authorList>
    </citation>
    <scope>NUCLEOTIDE SEQUENCE [LARGE SCALE GENOMIC DNA]</scope>
    <source>
        <strain evidence="13 14">UAMH 11012</strain>
    </source>
</reference>
<name>A0A1L7X813_9HELO</name>
<dbReference type="AlphaFoldDB" id="A0A1L7X813"/>
<sequence>MLSQLSPVILAASILSLPLIHAQFVSNLPQCVQNCIYQSTDDNCEVTDIKCLCRASAGNFLPDLITCMHGNCDDDLDNSLLLTPLQLACMLAGTPIPDSAIQNAENEASSLATQVTITVTKGGSGESTVTATTTQSGTTIYEIYPITVDSTTTITGPTSTKTISKTVDPGTNVIYTTTNSRGETVTLRPSSISSVTAGPSQSHLSSGSAGGNSDTTTTTSVAAQETRSSESSSKASKTSKAPSPDATDSAPFKDTNGAGARVGDGIERWLWIGALFATWWAWV</sequence>
<evidence type="ECO:0000256" key="1">
    <source>
        <dbReference type="ARBA" id="ARBA00004589"/>
    </source>
</evidence>
<evidence type="ECO:0000256" key="9">
    <source>
        <dbReference type="PROSITE-ProRule" id="PRU01356"/>
    </source>
</evidence>
<dbReference type="InterPro" id="IPR008427">
    <property type="entry name" value="Extracellular_membr_CFEM_dom"/>
</dbReference>
<dbReference type="EMBL" id="FJOG01000017">
    <property type="protein sequence ID" value="CZR61151.1"/>
    <property type="molecule type" value="Genomic_DNA"/>
</dbReference>
<feature type="compositionally biased region" description="Low complexity" evidence="10">
    <location>
        <begin position="205"/>
        <end position="244"/>
    </location>
</feature>
<dbReference type="GO" id="GO:0005576">
    <property type="term" value="C:extracellular region"/>
    <property type="evidence" value="ECO:0007669"/>
    <property type="project" value="UniProtKB-SubCell"/>
</dbReference>
<keyword evidence="14" id="KW-1185">Reference proteome</keyword>
<keyword evidence="9" id="KW-0408">Iron</keyword>
<evidence type="ECO:0000256" key="10">
    <source>
        <dbReference type="SAM" id="MobiDB-lite"/>
    </source>
</evidence>
<keyword evidence="5" id="KW-0336">GPI-anchor</keyword>
<comment type="similarity">
    <text evidence="3">Belongs to the RBT5 family.</text>
</comment>